<dbReference type="KEGG" id="brq:CIT40_13595"/>
<keyword evidence="1" id="KW-0732">Signal</keyword>
<dbReference type="RefSeq" id="WP_094896746.1">
    <property type="nucleotide sequence ID" value="NZ_CP029426.2"/>
</dbReference>
<evidence type="ECO:0000256" key="1">
    <source>
        <dbReference type="SAM" id="SignalP"/>
    </source>
</evidence>
<keyword evidence="3" id="KW-1185">Reference proteome</keyword>
<dbReference type="Proteomes" id="UP000215884">
    <property type="component" value="Chromosome"/>
</dbReference>
<name>A0A2U8PTD1_9BRAD</name>
<evidence type="ECO:0000313" key="3">
    <source>
        <dbReference type="Proteomes" id="UP000215884"/>
    </source>
</evidence>
<proteinExistence type="predicted"/>
<dbReference type="OrthoDB" id="514320at2"/>
<dbReference type="Pfam" id="PF08310">
    <property type="entry name" value="LGFP"/>
    <property type="match status" value="3"/>
</dbReference>
<feature type="chain" id="PRO_5016053537" description="LGFP repeat-containing protein" evidence="1">
    <location>
        <begin position="28"/>
        <end position="465"/>
    </location>
</feature>
<organism evidence="2 3">
    <name type="scientific">Bradyrhizobium amphicarpaeae</name>
    <dbReference type="NCBI Taxonomy" id="1404768"/>
    <lineage>
        <taxon>Bacteria</taxon>
        <taxon>Pseudomonadati</taxon>
        <taxon>Pseudomonadota</taxon>
        <taxon>Alphaproteobacteria</taxon>
        <taxon>Hyphomicrobiales</taxon>
        <taxon>Nitrobacteraceae</taxon>
        <taxon>Bradyrhizobium</taxon>
    </lineage>
</organism>
<evidence type="ECO:0000313" key="2">
    <source>
        <dbReference type="EMBL" id="AWM00962.1"/>
    </source>
</evidence>
<dbReference type="InterPro" id="IPR013207">
    <property type="entry name" value="LGFP"/>
</dbReference>
<dbReference type="EMBL" id="CP029426">
    <property type="protein sequence ID" value="AWM00962.1"/>
    <property type="molecule type" value="Genomic_DNA"/>
</dbReference>
<protein>
    <recommendedName>
        <fullName evidence="4">LGFP repeat-containing protein</fullName>
    </recommendedName>
</protein>
<evidence type="ECO:0008006" key="4">
    <source>
        <dbReference type="Google" id="ProtNLM"/>
    </source>
</evidence>
<dbReference type="AlphaFoldDB" id="A0A2U8PTD1"/>
<gene>
    <name evidence="2" type="ORF">CIT40_13595</name>
</gene>
<sequence>MTAKSRLPKRSFPAASFLIAAASVAYAFAVYGAIGDKYAKLGGDKGALGPAISDEAAAPNGGRFSAFKNGLIYWHPKIGAFAVQGAIAGKWDASGRANFGYPYTDETATADGRGRYNHFRAMHLPGNPEASIYWTPQTNAHALYGDIRKKWASIGWERSPLGYPISDEIPDGAFRRVNFEHGYIRWSSRGGAEVFTTSNAPTPSPGTFGSLLVNGIELQADVPGRGTVHVFASNTFLSANSICDLIRNPPSPQQSFDQFVKTIVGRANAALGNSPFKVRSDISGALSKNCRARADVATATDDAIGVTANLDGNRLSFHMTTPDANVLGTSVGLPGSVDPGFAVTFDISARTRVVVPKSVCGQFAVETINVTVGNARVEGTNPTGDIAVAVGKFVAYLAGIDFKKELAANRAVSFPGIAKTVEELNPKLCSGLARTARIDRDYKPGPGVLVLRATVAPPEKGPVVR</sequence>
<reference evidence="2 3" key="2">
    <citation type="journal article" date="2019" name="Int. J. Syst. Evol. Microbiol.">
        <title>Description and complete genome sequence of Bradyrhizobium amphicarpaeae sp. nov., harbouring photosystem and nitrogen-fixation genes.</title>
        <authorList>
            <person name="Bromfield E.S.P."/>
            <person name="Cloutier S."/>
            <person name="Nguyen H.D.T."/>
        </authorList>
    </citation>
    <scope>NUCLEOTIDE SEQUENCE [LARGE SCALE GENOMIC DNA]</scope>
    <source>
        <strain evidence="2 3">39S1MB</strain>
    </source>
</reference>
<accession>A0A2U8PTD1</accession>
<reference evidence="2 3" key="1">
    <citation type="journal article" date="2017" name="Syst. Appl. Microbiol.">
        <title>Soybeans inoculated with root zone soils of Canadian native legumes harbour diverse and novel Bradyrhizobium spp. that possess agricultural potential.</title>
        <authorList>
            <person name="Bromfield E.S.P."/>
            <person name="Cloutier S."/>
            <person name="Tambong J.T."/>
            <person name="Tran Thi T.V."/>
        </authorList>
    </citation>
    <scope>NUCLEOTIDE SEQUENCE [LARGE SCALE GENOMIC DNA]</scope>
    <source>
        <strain evidence="2 3">39S1MB</strain>
    </source>
</reference>
<feature type="signal peptide" evidence="1">
    <location>
        <begin position="1"/>
        <end position="27"/>
    </location>
</feature>